<evidence type="ECO:0000256" key="1">
    <source>
        <dbReference type="SAM" id="MobiDB-lite"/>
    </source>
</evidence>
<feature type="compositionally biased region" description="Polar residues" evidence="1">
    <location>
        <begin position="39"/>
        <end position="51"/>
    </location>
</feature>
<organism evidence="2 3">
    <name type="scientific">Glonium stellatum</name>
    <dbReference type="NCBI Taxonomy" id="574774"/>
    <lineage>
        <taxon>Eukaryota</taxon>
        <taxon>Fungi</taxon>
        <taxon>Dikarya</taxon>
        <taxon>Ascomycota</taxon>
        <taxon>Pezizomycotina</taxon>
        <taxon>Dothideomycetes</taxon>
        <taxon>Pleosporomycetidae</taxon>
        <taxon>Gloniales</taxon>
        <taxon>Gloniaceae</taxon>
        <taxon>Glonium</taxon>
    </lineage>
</organism>
<dbReference type="EMBL" id="KV748788">
    <property type="protein sequence ID" value="OCL13072.1"/>
    <property type="molecule type" value="Genomic_DNA"/>
</dbReference>
<dbReference type="AlphaFoldDB" id="A0A8E2F9I5"/>
<accession>A0A8E2F9I5</accession>
<gene>
    <name evidence="2" type="ORF">AOQ84DRAFT_372508</name>
</gene>
<name>A0A8E2F9I5_9PEZI</name>
<sequence length="427" mass="48598">MRLLRGLWCWKTSREHREEIVREELIQSLVVCQGSLSSPQTATQLSPTMTRESQRPHTDHSSSGDGHRNAGSTESPLMRLPVELIQQIAAFADSPAAAALALSSRSLCTIIGTQVWENVSNNMGNPEDRKEFLLLLERDLLPLCYCPRCKILHRRFLPGVPFTPHPVDKHDRNVNAYLPSPGDQVHYRDVRSVMKQHFWGKEHGQPLTILYRDLEVQKLGCLIRHQTRARIVANELILRMRWKLSSLGPLELINLQVCPHQILHTTPSNNRTLLTYPARNVLGSIVNCKWLHAHPEQPRCSQCWWGREKSKCTHIPKQPKFEGPVFCSMCDGVRRCGHCATDFAVSVLKRSREWEIHIDAWLNFGYGSSLDDPKWKSHKLGSSDWALSGEGEAHADSLPPPGSIKQAYYSLKPMDDIEEPSWWGRPS</sequence>
<protein>
    <recommendedName>
        <fullName evidence="4">F-box domain-containing protein</fullName>
    </recommendedName>
</protein>
<feature type="compositionally biased region" description="Basic and acidic residues" evidence="1">
    <location>
        <begin position="52"/>
        <end position="68"/>
    </location>
</feature>
<reference evidence="2 3" key="1">
    <citation type="journal article" date="2016" name="Nat. Commun.">
        <title>Ectomycorrhizal ecology is imprinted in the genome of the dominant symbiotic fungus Cenococcum geophilum.</title>
        <authorList>
            <consortium name="DOE Joint Genome Institute"/>
            <person name="Peter M."/>
            <person name="Kohler A."/>
            <person name="Ohm R.A."/>
            <person name="Kuo A."/>
            <person name="Krutzmann J."/>
            <person name="Morin E."/>
            <person name="Arend M."/>
            <person name="Barry K.W."/>
            <person name="Binder M."/>
            <person name="Choi C."/>
            <person name="Clum A."/>
            <person name="Copeland A."/>
            <person name="Grisel N."/>
            <person name="Haridas S."/>
            <person name="Kipfer T."/>
            <person name="LaButti K."/>
            <person name="Lindquist E."/>
            <person name="Lipzen A."/>
            <person name="Maire R."/>
            <person name="Meier B."/>
            <person name="Mihaltcheva S."/>
            <person name="Molinier V."/>
            <person name="Murat C."/>
            <person name="Poggeler S."/>
            <person name="Quandt C.A."/>
            <person name="Sperisen C."/>
            <person name="Tritt A."/>
            <person name="Tisserant E."/>
            <person name="Crous P.W."/>
            <person name="Henrissat B."/>
            <person name="Nehls U."/>
            <person name="Egli S."/>
            <person name="Spatafora J.W."/>
            <person name="Grigoriev I.V."/>
            <person name="Martin F.M."/>
        </authorList>
    </citation>
    <scope>NUCLEOTIDE SEQUENCE [LARGE SCALE GENOMIC DNA]</scope>
    <source>
        <strain evidence="2 3">CBS 207.34</strain>
    </source>
</reference>
<proteinExistence type="predicted"/>
<feature type="region of interest" description="Disordered" evidence="1">
    <location>
        <begin position="39"/>
        <end position="74"/>
    </location>
</feature>
<dbReference type="OrthoDB" id="3912356at2759"/>
<evidence type="ECO:0000313" key="3">
    <source>
        <dbReference type="Proteomes" id="UP000250140"/>
    </source>
</evidence>
<evidence type="ECO:0008006" key="4">
    <source>
        <dbReference type="Google" id="ProtNLM"/>
    </source>
</evidence>
<keyword evidence="3" id="KW-1185">Reference proteome</keyword>
<evidence type="ECO:0000313" key="2">
    <source>
        <dbReference type="EMBL" id="OCL13072.1"/>
    </source>
</evidence>
<dbReference type="Proteomes" id="UP000250140">
    <property type="component" value="Unassembled WGS sequence"/>
</dbReference>